<gene>
    <name evidence="3" type="ORF">K435DRAFT_792880</name>
</gene>
<proteinExistence type="predicted"/>
<feature type="compositionally biased region" description="Basic and acidic residues" evidence="1">
    <location>
        <begin position="209"/>
        <end position="229"/>
    </location>
</feature>
<organism evidence="3 4">
    <name type="scientific">Dendrothele bispora (strain CBS 962.96)</name>
    <dbReference type="NCBI Taxonomy" id="1314807"/>
    <lineage>
        <taxon>Eukaryota</taxon>
        <taxon>Fungi</taxon>
        <taxon>Dikarya</taxon>
        <taxon>Basidiomycota</taxon>
        <taxon>Agaricomycotina</taxon>
        <taxon>Agaricomycetes</taxon>
        <taxon>Agaricomycetidae</taxon>
        <taxon>Agaricales</taxon>
        <taxon>Agaricales incertae sedis</taxon>
        <taxon>Dendrothele</taxon>
    </lineage>
</organism>
<reference evidence="3 4" key="1">
    <citation type="journal article" date="2019" name="Nat. Ecol. Evol.">
        <title>Megaphylogeny resolves global patterns of mushroom evolution.</title>
        <authorList>
            <person name="Varga T."/>
            <person name="Krizsan K."/>
            <person name="Foldi C."/>
            <person name="Dima B."/>
            <person name="Sanchez-Garcia M."/>
            <person name="Sanchez-Ramirez S."/>
            <person name="Szollosi G.J."/>
            <person name="Szarkandi J.G."/>
            <person name="Papp V."/>
            <person name="Albert L."/>
            <person name="Andreopoulos W."/>
            <person name="Angelini C."/>
            <person name="Antonin V."/>
            <person name="Barry K.W."/>
            <person name="Bougher N.L."/>
            <person name="Buchanan P."/>
            <person name="Buyck B."/>
            <person name="Bense V."/>
            <person name="Catcheside P."/>
            <person name="Chovatia M."/>
            <person name="Cooper J."/>
            <person name="Damon W."/>
            <person name="Desjardin D."/>
            <person name="Finy P."/>
            <person name="Geml J."/>
            <person name="Haridas S."/>
            <person name="Hughes K."/>
            <person name="Justo A."/>
            <person name="Karasinski D."/>
            <person name="Kautmanova I."/>
            <person name="Kiss B."/>
            <person name="Kocsube S."/>
            <person name="Kotiranta H."/>
            <person name="LaButti K.M."/>
            <person name="Lechner B.E."/>
            <person name="Liimatainen K."/>
            <person name="Lipzen A."/>
            <person name="Lukacs Z."/>
            <person name="Mihaltcheva S."/>
            <person name="Morgado L.N."/>
            <person name="Niskanen T."/>
            <person name="Noordeloos M.E."/>
            <person name="Ohm R.A."/>
            <person name="Ortiz-Santana B."/>
            <person name="Ovrebo C."/>
            <person name="Racz N."/>
            <person name="Riley R."/>
            <person name="Savchenko A."/>
            <person name="Shiryaev A."/>
            <person name="Soop K."/>
            <person name="Spirin V."/>
            <person name="Szebenyi C."/>
            <person name="Tomsovsky M."/>
            <person name="Tulloss R.E."/>
            <person name="Uehling J."/>
            <person name="Grigoriev I.V."/>
            <person name="Vagvolgyi C."/>
            <person name="Papp T."/>
            <person name="Martin F.M."/>
            <person name="Miettinen O."/>
            <person name="Hibbett D.S."/>
            <person name="Nagy L.G."/>
        </authorList>
    </citation>
    <scope>NUCLEOTIDE SEQUENCE [LARGE SCALE GENOMIC DNA]</scope>
    <source>
        <strain evidence="3 4">CBS 962.96</strain>
    </source>
</reference>
<keyword evidence="2" id="KW-0732">Signal</keyword>
<dbReference type="AlphaFoldDB" id="A0A4S8MHC9"/>
<evidence type="ECO:0000256" key="1">
    <source>
        <dbReference type="SAM" id="MobiDB-lite"/>
    </source>
</evidence>
<evidence type="ECO:0000313" key="3">
    <source>
        <dbReference type="EMBL" id="THV02085.1"/>
    </source>
</evidence>
<feature type="chain" id="PRO_5021017302" evidence="2">
    <location>
        <begin position="23"/>
        <end position="283"/>
    </location>
</feature>
<sequence>MSFVLGLVLGAVLGFMLGLTQHDYSQVGYCPRFQPTIGDAVDEYGSGYVSVHEINRFYESRRSGWSVEVLIAYGSKPVVRLDEHRAKRMLRPNRKYFGSYFSIGCLPELWTIVNSLNTDTFRYRGTDMRMEYEALGEVRAGVMDATMKFFQDRLESVKYRITTAEEVNAIMGTTRVEVILRGGRSPDCNSAKGLAQVKKQNPNGRNRCHQPEPRASNENRQSGKNEEKTTATPVDLLVDERPEQPPRGKNEERLKMLRRNRTDMDMKSLTNTVKDYALNHIGA</sequence>
<evidence type="ECO:0000313" key="4">
    <source>
        <dbReference type="Proteomes" id="UP000297245"/>
    </source>
</evidence>
<dbReference type="EMBL" id="ML179081">
    <property type="protein sequence ID" value="THV02085.1"/>
    <property type="molecule type" value="Genomic_DNA"/>
</dbReference>
<accession>A0A4S8MHC9</accession>
<protein>
    <submittedName>
        <fullName evidence="3">Uncharacterized protein</fullName>
    </submittedName>
</protein>
<feature type="signal peptide" evidence="2">
    <location>
        <begin position="1"/>
        <end position="22"/>
    </location>
</feature>
<name>A0A4S8MHC9_DENBC</name>
<feature type="region of interest" description="Disordered" evidence="1">
    <location>
        <begin position="189"/>
        <end position="255"/>
    </location>
</feature>
<dbReference type="Proteomes" id="UP000297245">
    <property type="component" value="Unassembled WGS sequence"/>
</dbReference>
<keyword evidence="4" id="KW-1185">Reference proteome</keyword>
<feature type="compositionally biased region" description="Basic and acidic residues" evidence="1">
    <location>
        <begin position="238"/>
        <end position="255"/>
    </location>
</feature>
<evidence type="ECO:0000256" key="2">
    <source>
        <dbReference type="SAM" id="SignalP"/>
    </source>
</evidence>
<dbReference type="OrthoDB" id="3222020at2759"/>